<dbReference type="RefSeq" id="WP_343846284.1">
    <property type="nucleotide sequence ID" value="NZ_BAAAEI010000020.1"/>
</dbReference>
<dbReference type="SUPFAM" id="SSF109604">
    <property type="entry name" value="HD-domain/PDEase-like"/>
    <property type="match status" value="1"/>
</dbReference>
<dbReference type="EMBL" id="BAAAEI010000020">
    <property type="protein sequence ID" value="GAA0365614.1"/>
    <property type="molecule type" value="Genomic_DNA"/>
</dbReference>
<name>A0ABP3HBK6_9ALTE</name>
<reference evidence="2" key="1">
    <citation type="journal article" date="2019" name="Int. J. Syst. Evol. Microbiol.">
        <title>The Global Catalogue of Microorganisms (GCM) 10K type strain sequencing project: providing services to taxonomists for standard genome sequencing and annotation.</title>
        <authorList>
            <consortium name="The Broad Institute Genomics Platform"/>
            <consortium name="The Broad Institute Genome Sequencing Center for Infectious Disease"/>
            <person name="Wu L."/>
            <person name="Ma J."/>
        </authorList>
    </citation>
    <scope>NUCLEOTIDE SEQUENCE [LARGE SCALE GENOMIC DNA]</scope>
    <source>
        <strain evidence="2">JCM 13378</strain>
    </source>
</reference>
<dbReference type="Gene3D" id="1.10.3210.10">
    <property type="entry name" value="Hypothetical protein af1432"/>
    <property type="match status" value="1"/>
</dbReference>
<keyword evidence="2" id="KW-1185">Reference proteome</keyword>
<evidence type="ECO:0000313" key="1">
    <source>
        <dbReference type="EMBL" id="GAA0365614.1"/>
    </source>
</evidence>
<evidence type="ECO:0008006" key="3">
    <source>
        <dbReference type="Google" id="ProtNLM"/>
    </source>
</evidence>
<organism evidence="1 2">
    <name type="scientific">Bowmanella denitrificans</name>
    <dbReference type="NCBI Taxonomy" id="366582"/>
    <lineage>
        <taxon>Bacteria</taxon>
        <taxon>Pseudomonadati</taxon>
        <taxon>Pseudomonadota</taxon>
        <taxon>Gammaproteobacteria</taxon>
        <taxon>Alteromonadales</taxon>
        <taxon>Alteromonadaceae</taxon>
        <taxon>Bowmanella</taxon>
    </lineage>
</organism>
<evidence type="ECO:0000313" key="2">
    <source>
        <dbReference type="Proteomes" id="UP001501757"/>
    </source>
</evidence>
<comment type="caution">
    <text evidence="1">The sequence shown here is derived from an EMBL/GenBank/DDBJ whole genome shotgun (WGS) entry which is preliminary data.</text>
</comment>
<accession>A0ABP3HBK6</accession>
<dbReference type="Proteomes" id="UP001501757">
    <property type="component" value="Unassembled WGS sequence"/>
</dbReference>
<proteinExistence type="predicted"/>
<gene>
    <name evidence="1" type="ORF">GCM10009092_32490</name>
</gene>
<protein>
    <recommendedName>
        <fullName evidence="3">HDOD domain-containing protein</fullName>
    </recommendedName>
</protein>
<sequence>MSSTSSPGIQLLAALQELEQQANLATLSTSLLRQCLAVARQAKQASQACDQFTALALIRLESLALQSQQTLRRLIITQLLCQRMSVNDSVAQSLLCATLCHSVIQDNQKYQLLLRWLKQCNQPLWYSGALMLHNLLPHAGKQGFYRALHRLSTTQRLLVFATLLADKMLEKHFDEAIQAVAQKLPPTFLPLMDGLYPFPGGIPPGSHIELADQRLAMVLSVSDAGVIVRGVPDSDNDLGQSVEWISYDNVNAIHPRLCFPNVSVFESCWNSDWQQACEVSPTLSAQSKSTYPISQPPAKLIVIQDLLGHPEADLDNLARHIADEGFLARQLSEDASRRTRLKLRMSEVKHALLFQGLERTRHLLIQQALISRLNQHFFPLQESLLQFTQLVVRIMEALAHQHASLDSDEAMTLGYFACAGLFTHPAVKIMVKLPKPATPAYALSGLIPQSADMQIHALKLAEGWHQQHKLLQALKYHADMPHDMPVGIRASACLLGLSLMIARHIWFAETLDDNCPYHLAAINLLDINTAQCQMVKWQAIEQSHCYCPLSG</sequence>